<dbReference type="Proteomes" id="UP000002640">
    <property type="component" value="Unassembled WGS sequence"/>
</dbReference>
<dbReference type="PANTHER" id="PTHR14344">
    <property type="entry name" value="WD REPEAT PROTEIN"/>
    <property type="match status" value="1"/>
</dbReference>
<dbReference type="InterPro" id="IPR051973">
    <property type="entry name" value="tRNA_Anticodon_Mtase-Reg"/>
</dbReference>
<comment type="similarity">
    <text evidence="6">Belongs to the WD repeat WDR6 family.</text>
</comment>
<reference evidence="8 9" key="1">
    <citation type="journal article" date="2006" name="Science">
        <title>Phytophthora genome sequences uncover evolutionary origins and mechanisms of pathogenesis.</title>
        <authorList>
            <person name="Tyler B.M."/>
            <person name="Tripathy S."/>
            <person name="Zhang X."/>
            <person name="Dehal P."/>
            <person name="Jiang R.H."/>
            <person name="Aerts A."/>
            <person name="Arredondo F.D."/>
            <person name="Baxter L."/>
            <person name="Bensasson D."/>
            <person name="Beynon J.L."/>
            <person name="Chapman J."/>
            <person name="Damasceno C.M."/>
            <person name="Dorrance A.E."/>
            <person name="Dou D."/>
            <person name="Dickerman A.W."/>
            <person name="Dubchak I.L."/>
            <person name="Garbelotto M."/>
            <person name="Gijzen M."/>
            <person name="Gordon S.G."/>
            <person name="Govers F."/>
            <person name="Grunwald N.J."/>
            <person name="Huang W."/>
            <person name="Ivors K.L."/>
            <person name="Jones R.W."/>
            <person name="Kamoun S."/>
            <person name="Krampis K."/>
            <person name="Lamour K.H."/>
            <person name="Lee M.K."/>
            <person name="McDonald W.H."/>
            <person name="Medina M."/>
            <person name="Meijer H.J."/>
            <person name="Nordberg E.K."/>
            <person name="Maclean D.J."/>
            <person name="Ospina-Giraldo M.D."/>
            <person name="Morris P.F."/>
            <person name="Phuntumart V."/>
            <person name="Putnam N.H."/>
            <person name="Rash S."/>
            <person name="Rose J.K."/>
            <person name="Sakihama Y."/>
            <person name="Salamov A.A."/>
            <person name="Savidor A."/>
            <person name="Scheuring C.F."/>
            <person name="Smith B.M."/>
            <person name="Sobral B.W."/>
            <person name="Terry A."/>
            <person name="Torto-Alalibo T.A."/>
            <person name="Win J."/>
            <person name="Xu Z."/>
            <person name="Zhang H."/>
            <person name="Grigoriev I.V."/>
            <person name="Rokhsar D.S."/>
            <person name="Boore J.L."/>
        </authorList>
    </citation>
    <scope>NUCLEOTIDE SEQUENCE [LARGE SCALE GENOMIC DNA]</scope>
    <source>
        <strain evidence="8 9">P6497</strain>
    </source>
</reference>
<sequence>MAHPPVKKQEFLGAVTLVSFSCDGSLLYVGVGPTIFLYATATGELLGEHSVLTRGILHGCDVVGLHGPSSTDTGTFVGAFFGQKRVACFKDLPQNPEAAQALGGLTVLGKPKVFCDWVFDNKKLLVAVGLAHNLVQIWDPVRNNILRSVQCAERCILYALSFHGRSLDKLVVASGTVFQQILIWNPMQNAGDDTDPAVEPAQRLHAHDGVLFKLAWSSDARALTSVSDDRTVQLWSNIGQPTVEQLLGARTASRSELLAKEYSPVFRSWGHSARIWDVAFWKHGVVTASEDGLCKLWGLDGKCVATFQGHMGRHVWRAAVHPSQKIIATGGGDGAAKLWDIKRQLMSTTDAPEASEWSKTIRVPFVAPTTVSKKKKGGQSHSVRNIVISSREEGKTAFVASEHGEIYRLDLPSLAAELFFTIPPFDDAPAQTRTGGLSTFAIDSSGRFLLLGDVSGRVCVVEASTGTLLHSWTAHANIRIMKMWWDQDDTLFISSASGILSEWKPSIAEQTDSSISPFISMELVALFKIPAKSSVSSILVVDRSATRNIIGGDGHGSVYIFQRPLGASQSGDNISDVRSAGVVRKGVHGRELVASLLLSEEVDSSQAQHAVMFSGGHDGYICSFALEEDVSGALTATQVGRESIRGISTVKQLWWNSPSSEGNTKRDLMVFGFHAAQAVLHNFSAQYRVFNVECGGWRRPHTLFTSAHGKGSCVPSHTFVFTPPSTQKQHVDIKVHSTLLGNATLSETPALFSRCSLHDQHHGRMTTCVAFLGNDRLVTAAEDNSLMLHRRRFRRDHNSWRWGSVATGIAHTTTVRALTTFQRKTDDGVVDHIVLSGGGKQRLNVWLVCGESDLLRHLCGQERADAEQDHRILGLATFAIPSVSDAYRLVTACNSEGSTQLLLLDVNHGKLYELGDCRSTSRKPILSCVGFEEGGIAGLAVGSTDGLVTLWDLSMLLKELATMQPSGNYLAHDMGANCINLAKCAKSEEEGSLDVTLISGGDDQNLLLRELRFPACQKLSETRAVNASGSAIKTVACVDAQVVFAAGYDQRVSKWIIRRDGNEIQLEWRGAAFSECADVADLAIRQASTAEADEVVVVGQGLQMMSFQRE</sequence>
<dbReference type="EMBL" id="JH159151">
    <property type="protein sequence ID" value="EGZ28236.1"/>
    <property type="molecule type" value="Genomic_DNA"/>
</dbReference>
<feature type="repeat" description="WD" evidence="7">
    <location>
        <begin position="204"/>
        <end position="236"/>
    </location>
</feature>
<dbReference type="RefSeq" id="XP_009515511.1">
    <property type="nucleotide sequence ID" value="XM_009517216.1"/>
</dbReference>
<keyword evidence="3 7" id="KW-0853">WD repeat</keyword>
<dbReference type="OMA" id="ECGGWRR"/>
<dbReference type="SMART" id="SM00320">
    <property type="entry name" value="WD40"/>
    <property type="match status" value="7"/>
</dbReference>
<evidence type="ECO:0000256" key="6">
    <source>
        <dbReference type="ARBA" id="ARBA00038255"/>
    </source>
</evidence>
<evidence type="ECO:0000256" key="1">
    <source>
        <dbReference type="ARBA" id="ARBA00004496"/>
    </source>
</evidence>
<keyword evidence="9" id="KW-1185">Reference proteome</keyword>
<dbReference type="GO" id="GO:0030488">
    <property type="term" value="P:tRNA methylation"/>
    <property type="evidence" value="ECO:0007669"/>
    <property type="project" value="TreeGrafter"/>
</dbReference>
<dbReference type="Gene3D" id="2.130.10.10">
    <property type="entry name" value="YVTN repeat-like/Quinoprotein amine dehydrogenase"/>
    <property type="match status" value="4"/>
</dbReference>
<dbReference type="GO" id="GO:0005737">
    <property type="term" value="C:cytoplasm"/>
    <property type="evidence" value="ECO:0007669"/>
    <property type="project" value="UniProtKB-SubCell"/>
</dbReference>
<dbReference type="GeneID" id="20654411"/>
<evidence type="ECO:0000256" key="7">
    <source>
        <dbReference type="PROSITE-ProRule" id="PRU00221"/>
    </source>
</evidence>
<dbReference type="InterPro" id="IPR001680">
    <property type="entry name" value="WD40_rpt"/>
</dbReference>
<protein>
    <submittedName>
        <fullName evidence="8">Uncharacterized protein</fullName>
    </submittedName>
</protein>
<keyword evidence="2" id="KW-0963">Cytoplasm</keyword>
<dbReference type="PANTHER" id="PTHR14344:SF3">
    <property type="entry name" value="WD REPEAT-CONTAINING PROTEIN 6"/>
    <property type="match status" value="1"/>
</dbReference>
<evidence type="ECO:0000256" key="2">
    <source>
        <dbReference type="ARBA" id="ARBA00022490"/>
    </source>
</evidence>
<name>G4YMA6_PHYSP</name>
<dbReference type="PROSITE" id="PS50082">
    <property type="entry name" value="WD_REPEATS_2"/>
    <property type="match status" value="2"/>
</dbReference>
<dbReference type="InterPro" id="IPR019775">
    <property type="entry name" value="WD40_repeat_CS"/>
</dbReference>
<evidence type="ECO:0000256" key="3">
    <source>
        <dbReference type="ARBA" id="ARBA00022574"/>
    </source>
</evidence>
<evidence type="ECO:0000256" key="4">
    <source>
        <dbReference type="ARBA" id="ARBA00022694"/>
    </source>
</evidence>
<dbReference type="SUPFAM" id="SSF50978">
    <property type="entry name" value="WD40 repeat-like"/>
    <property type="match status" value="2"/>
</dbReference>
<accession>G4YMA6</accession>
<dbReference type="InterPro" id="IPR015943">
    <property type="entry name" value="WD40/YVTN_repeat-like_dom_sf"/>
</dbReference>
<keyword evidence="5" id="KW-0677">Repeat</keyword>
<comment type="subcellular location">
    <subcellularLocation>
        <location evidence="1">Cytoplasm</location>
    </subcellularLocation>
</comment>
<feature type="repeat" description="WD" evidence="7">
    <location>
        <begin position="319"/>
        <end position="349"/>
    </location>
</feature>
<keyword evidence="4" id="KW-0819">tRNA processing</keyword>
<evidence type="ECO:0000256" key="5">
    <source>
        <dbReference type="ARBA" id="ARBA00022737"/>
    </source>
</evidence>
<dbReference type="KEGG" id="psoj:PHYSODRAFT_473874"/>
<gene>
    <name evidence="8" type="ORF">PHYSODRAFT_473874</name>
</gene>
<dbReference type="InterPro" id="IPR036322">
    <property type="entry name" value="WD40_repeat_dom_sf"/>
</dbReference>
<dbReference type="AlphaFoldDB" id="G4YMA6"/>
<dbReference type="PROSITE" id="PS00678">
    <property type="entry name" value="WD_REPEATS_1"/>
    <property type="match status" value="1"/>
</dbReference>
<organism evidence="8 9">
    <name type="scientific">Phytophthora sojae (strain P6497)</name>
    <name type="common">Soybean stem and root rot agent</name>
    <name type="synonym">Phytophthora megasperma f. sp. glycines</name>
    <dbReference type="NCBI Taxonomy" id="1094619"/>
    <lineage>
        <taxon>Eukaryota</taxon>
        <taxon>Sar</taxon>
        <taxon>Stramenopiles</taxon>
        <taxon>Oomycota</taxon>
        <taxon>Peronosporomycetes</taxon>
        <taxon>Peronosporales</taxon>
        <taxon>Peronosporaceae</taxon>
        <taxon>Phytophthora</taxon>
    </lineage>
</organism>
<dbReference type="InParanoid" id="G4YMA6"/>
<dbReference type="Pfam" id="PF00400">
    <property type="entry name" value="WD40"/>
    <property type="match status" value="3"/>
</dbReference>
<dbReference type="PROSITE" id="PS50294">
    <property type="entry name" value="WD_REPEATS_REGION"/>
    <property type="match status" value="1"/>
</dbReference>
<evidence type="ECO:0000313" key="8">
    <source>
        <dbReference type="EMBL" id="EGZ28236.1"/>
    </source>
</evidence>
<dbReference type="STRING" id="1094619.G4YMA6"/>
<evidence type="ECO:0000313" key="9">
    <source>
        <dbReference type="Proteomes" id="UP000002640"/>
    </source>
</evidence>
<proteinExistence type="inferred from homology"/>
<dbReference type="PROSITE" id="PS51257">
    <property type="entry name" value="PROKAR_LIPOPROTEIN"/>
    <property type="match status" value="1"/>
</dbReference>